<feature type="non-terminal residue" evidence="1">
    <location>
        <position position="1"/>
    </location>
</feature>
<accession>X0THT2</accession>
<sequence>GNSFRRLATKVFNLEDPTQLEAFLKGDAREITVPGTGRKLNYDSLARLGVGMSRLGTSEAVAIGAYSFALHALDQRRTRSTGG</sequence>
<protein>
    <submittedName>
        <fullName evidence="1">Uncharacterized protein</fullName>
    </submittedName>
</protein>
<gene>
    <name evidence="1" type="ORF">S01H1_13414</name>
</gene>
<dbReference type="EMBL" id="BARS01006920">
    <property type="protein sequence ID" value="GAF75645.1"/>
    <property type="molecule type" value="Genomic_DNA"/>
</dbReference>
<dbReference type="AlphaFoldDB" id="X0THT2"/>
<name>X0THT2_9ZZZZ</name>
<evidence type="ECO:0000313" key="1">
    <source>
        <dbReference type="EMBL" id="GAF75645.1"/>
    </source>
</evidence>
<proteinExistence type="predicted"/>
<reference evidence="1" key="1">
    <citation type="journal article" date="2014" name="Front. Microbiol.">
        <title>High frequency of phylogenetically diverse reductive dehalogenase-homologous genes in deep subseafloor sedimentary metagenomes.</title>
        <authorList>
            <person name="Kawai M."/>
            <person name="Futagami T."/>
            <person name="Toyoda A."/>
            <person name="Takaki Y."/>
            <person name="Nishi S."/>
            <person name="Hori S."/>
            <person name="Arai W."/>
            <person name="Tsubouchi T."/>
            <person name="Morono Y."/>
            <person name="Uchiyama I."/>
            <person name="Ito T."/>
            <person name="Fujiyama A."/>
            <person name="Inagaki F."/>
            <person name="Takami H."/>
        </authorList>
    </citation>
    <scope>NUCLEOTIDE SEQUENCE</scope>
    <source>
        <strain evidence="1">Expedition CK06-06</strain>
    </source>
</reference>
<comment type="caution">
    <text evidence="1">The sequence shown here is derived from an EMBL/GenBank/DDBJ whole genome shotgun (WGS) entry which is preliminary data.</text>
</comment>
<dbReference type="Gene3D" id="3.30.420.40">
    <property type="match status" value="1"/>
</dbReference>
<organism evidence="1">
    <name type="scientific">marine sediment metagenome</name>
    <dbReference type="NCBI Taxonomy" id="412755"/>
    <lineage>
        <taxon>unclassified sequences</taxon>
        <taxon>metagenomes</taxon>
        <taxon>ecological metagenomes</taxon>
    </lineage>
</organism>